<dbReference type="Proteomes" id="UP000220158">
    <property type="component" value="Chromosome 11"/>
</dbReference>
<keyword evidence="2" id="KW-1185">Reference proteome</keyword>
<dbReference type="VEuPathDB" id="PlasmoDB:PRELSG_1123500"/>
<reference evidence="1 2" key="1">
    <citation type="submission" date="2015-04" db="EMBL/GenBank/DDBJ databases">
        <authorList>
            <consortium name="Pathogen Informatics"/>
        </authorList>
    </citation>
    <scope>NUCLEOTIDE SEQUENCE [LARGE SCALE GENOMIC DNA]</scope>
    <source>
        <strain evidence="1 2">SGS1</strain>
    </source>
</reference>
<sequence>MLREHSTKWTFTNSDDQKVYIHNYLDSLLDSDTEEYNKETYYESDNEEPIENKDTKFIDLMCIKTYVLKAKEILYGTLKEKEKLYLDICRQCKHLFNNEKECLNLKLIIKENHSEIKVPQLGLKFDKWNGINQIMIINYPVTYVFSKLLSFLNNVNVYDERQINHSCGSLLTKVSIEINKHMMGLKEDFGIFNRDVYKYMIDFRSIFITSYEDSENFFWRSCEILRKTLCKIKTLNNDLMKISSKKLLNPQAYSKKVDENLIHLIYPKRETNLHNYIKPICNFIFIAGSIVDEVDRIYNKEISVVSLKKRDYVDLFYLRDTNHVKNTCSVYVMISISWFFNQINLDIYNKNRSVKSLFHEKFSIQNLRNIVYSIYNSVNETKGDILDICLDSMVDIIHMMNLMILFYYEKENFLSRDNLTFSKLIKFTDLYIMRQKITDINKDTEGLRSTESQKNPLFNMTNTENTVCMMKHISNRMNFFISLLKKSYLRDLMFENYEKYLMDNIFIDNEQLHFCTSSGDYLIRNIFFNNVYPIISAYI</sequence>
<dbReference type="RefSeq" id="XP_028533892.1">
    <property type="nucleotide sequence ID" value="XM_028677510.1"/>
</dbReference>
<proteinExistence type="predicted"/>
<dbReference type="EMBL" id="LN835306">
    <property type="protein sequence ID" value="CRH00890.1"/>
    <property type="molecule type" value="Genomic_DNA"/>
</dbReference>
<name>A0A1J1H7J8_PLARL</name>
<gene>
    <name evidence="1" type="ORF">PRELSG_1123500</name>
</gene>
<dbReference type="AlphaFoldDB" id="A0A1J1H7J8"/>
<dbReference type="OMA" id="TAISWFL"/>
<organism evidence="1 2">
    <name type="scientific">Plasmodium relictum</name>
    <dbReference type="NCBI Taxonomy" id="85471"/>
    <lineage>
        <taxon>Eukaryota</taxon>
        <taxon>Sar</taxon>
        <taxon>Alveolata</taxon>
        <taxon>Apicomplexa</taxon>
        <taxon>Aconoidasida</taxon>
        <taxon>Haemosporida</taxon>
        <taxon>Plasmodiidae</taxon>
        <taxon>Plasmodium</taxon>
        <taxon>Plasmodium (Haemamoeba)</taxon>
    </lineage>
</organism>
<accession>A0A1J1H7J8</accession>
<dbReference type="GeneID" id="39737014"/>
<dbReference type="OrthoDB" id="387072at2759"/>
<dbReference type="KEGG" id="prel:PRELSG_1123500"/>
<evidence type="ECO:0000313" key="2">
    <source>
        <dbReference type="Proteomes" id="UP000220158"/>
    </source>
</evidence>
<protein>
    <submittedName>
        <fullName evidence="1">Uncharacterized protein</fullName>
    </submittedName>
</protein>
<evidence type="ECO:0000313" key="1">
    <source>
        <dbReference type="EMBL" id="CRH00890.1"/>
    </source>
</evidence>